<feature type="transmembrane region" description="Helical" evidence="1">
    <location>
        <begin position="210"/>
        <end position="227"/>
    </location>
</feature>
<sequence length="492" mass="53307">MYNQIVTPLEARPLANRRARMVWALCSICPAVFLLCLFALTLLSAPEHDDFCFAELYARHGFVHTVSLFYHAQSGRILALWLTQLPPAISAATGISLLSAYSLTMAANAGLFLTATALATVRAWPRAGALQLAFLTLAFASAVVGAAPSVRDLLYWLSSVTCYVPSALITILILGECVRALDGQTRFSWLLTLSMALSGFAAALGNEFTGPWLILIVLASVGARHLFGQQRQILHHILIAAAIAVAWIIVVSASGNSTRMGQLPNSGHPIWSIFQALVDSLGGLGRLLREPAIVAWLAAVGLIALAEPDPSVQAPQKSKLLALGTIAICLACCYFAYFAHRYATGMRLVERAQNPALILLLFGSTLGVKLVVSAYRPQLRERLAASRFRGLLGPVGMPAGLILLTVAALCLSSTAFQLRAQWQDLYPYWRESVERHIHLTTSPEPAIALPRHKWTPSLLMTADVTANADRLPNDCIARYYHKTAVYAADTAR</sequence>
<dbReference type="Proteomes" id="UP000317176">
    <property type="component" value="Unassembled WGS sequence"/>
</dbReference>
<feature type="transmembrane region" description="Helical" evidence="1">
    <location>
        <begin position="88"/>
        <end position="115"/>
    </location>
</feature>
<dbReference type="OrthoDB" id="8256647at2"/>
<feature type="transmembrane region" description="Helical" evidence="1">
    <location>
        <begin position="320"/>
        <end position="337"/>
    </location>
</feature>
<accession>A0A562LQP0</accession>
<feature type="transmembrane region" description="Helical" evidence="1">
    <location>
        <begin position="153"/>
        <end position="175"/>
    </location>
</feature>
<feature type="transmembrane region" description="Helical" evidence="1">
    <location>
        <begin position="395"/>
        <end position="416"/>
    </location>
</feature>
<gene>
    <name evidence="2" type="ORF">IQ17_00973</name>
</gene>
<name>A0A562LQP0_9BRAD</name>
<dbReference type="EMBL" id="VLKL01000002">
    <property type="protein sequence ID" value="TWI09893.1"/>
    <property type="molecule type" value="Genomic_DNA"/>
</dbReference>
<feature type="transmembrane region" description="Helical" evidence="1">
    <location>
        <begin position="187"/>
        <end position="204"/>
    </location>
</feature>
<feature type="transmembrane region" description="Helical" evidence="1">
    <location>
        <begin position="234"/>
        <end position="255"/>
    </location>
</feature>
<dbReference type="InterPro" id="IPR045691">
    <property type="entry name" value="DUF6056"/>
</dbReference>
<feature type="transmembrane region" description="Helical" evidence="1">
    <location>
        <begin position="21"/>
        <end position="43"/>
    </location>
</feature>
<comment type="caution">
    <text evidence="2">The sequence shown here is derived from an EMBL/GenBank/DDBJ whole genome shotgun (WGS) entry which is preliminary data.</text>
</comment>
<evidence type="ECO:0000313" key="3">
    <source>
        <dbReference type="Proteomes" id="UP000317176"/>
    </source>
</evidence>
<keyword evidence="1" id="KW-0472">Membrane</keyword>
<protein>
    <recommendedName>
        <fullName evidence="4">4-amino-4-deoxy-L-arabinose transferase-like glycosyltransferase</fullName>
    </recommendedName>
</protein>
<reference evidence="2 3" key="1">
    <citation type="journal article" date="2015" name="Stand. Genomic Sci.">
        <title>Genomic Encyclopedia of Bacterial and Archaeal Type Strains, Phase III: the genomes of soil and plant-associated and newly described type strains.</title>
        <authorList>
            <person name="Whitman W.B."/>
            <person name="Woyke T."/>
            <person name="Klenk H.P."/>
            <person name="Zhou Y."/>
            <person name="Lilburn T.G."/>
            <person name="Beck B.J."/>
            <person name="De Vos P."/>
            <person name="Vandamme P."/>
            <person name="Eisen J.A."/>
            <person name="Garrity G."/>
            <person name="Hugenholtz P."/>
            <person name="Kyrpides N.C."/>
        </authorList>
    </citation>
    <scope>NUCLEOTIDE SEQUENCE [LARGE SCALE GENOMIC DNA]</scope>
    <source>
        <strain evidence="2 3">CGMCC 1.10947</strain>
    </source>
</reference>
<feature type="transmembrane region" description="Helical" evidence="1">
    <location>
        <begin position="357"/>
        <end position="375"/>
    </location>
</feature>
<keyword evidence="1" id="KW-0812">Transmembrane</keyword>
<keyword evidence="3" id="KW-1185">Reference proteome</keyword>
<keyword evidence="1" id="KW-1133">Transmembrane helix</keyword>
<evidence type="ECO:0000313" key="2">
    <source>
        <dbReference type="EMBL" id="TWI09893.1"/>
    </source>
</evidence>
<dbReference type="Pfam" id="PF19528">
    <property type="entry name" value="DUF6056"/>
    <property type="match status" value="1"/>
</dbReference>
<feature type="transmembrane region" description="Helical" evidence="1">
    <location>
        <begin position="127"/>
        <end position="147"/>
    </location>
</feature>
<evidence type="ECO:0008006" key="4">
    <source>
        <dbReference type="Google" id="ProtNLM"/>
    </source>
</evidence>
<proteinExistence type="predicted"/>
<evidence type="ECO:0000256" key="1">
    <source>
        <dbReference type="SAM" id="Phobius"/>
    </source>
</evidence>
<organism evidence="2 3">
    <name type="scientific">Bradyrhizobium daqingense</name>
    <dbReference type="NCBI Taxonomy" id="993502"/>
    <lineage>
        <taxon>Bacteria</taxon>
        <taxon>Pseudomonadati</taxon>
        <taxon>Pseudomonadota</taxon>
        <taxon>Alphaproteobacteria</taxon>
        <taxon>Hyphomicrobiales</taxon>
        <taxon>Nitrobacteraceae</taxon>
        <taxon>Bradyrhizobium</taxon>
    </lineage>
</organism>
<dbReference type="AlphaFoldDB" id="A0A562LQP0"/>